<accession>A0AA87Z5G5</accession>
<dbReference type="EMBL" id="BTGU01001811">
    <property type="protein sequence ID" value="GMN29750.1"/>
    <property type="molecule type" value="Genomic_DNA"/>
</dbReference>
<evidence type="ECO:0000313" key="1">
    <source>
        <dbReference type="EMBL" id="GMN29715.1"/>
    </source>
</evidence>
<dbReference type="EMBL" id="BTGU01001810">
    <property type="protein sequence ID" value="GMN29715.1"/>
    <property type="molecule type" value="Genomic_DNA"/>
</dbReference>
<evidence type="ECO:0000313" key="3">
    <source>
        <dbReference type="EMBL" id="GMN29767.1"/>
    </source>
</evidence>
<protein>
    <submittedName>
        <fullName evidence="3">Uncharacterized protein</fullName>
    </submittedName>
</protein>
<sequence length="179" mass="20318">MFFPFLIGSKPQTSPTCKLLFAENRGHPFPILMDGHETFPQNSFIVATRTAFSVSLDITTLLDLTTPYLVAWSSGMPRRPSSIPRRDTILPFRKRPSWPHTRIGGSAFRGTMRNRRLCFQNLKAFTISTCVQNLDTFIITCVMITGGVFTHDQGKAWRRWDGRRSGVPAVMVAGEIRRR</sequence>
<gene>
    <name evidence="1" type="ORF">TIFTF001_041352</name>
    <name evidence="2" type="ORF">TIFTF001_041355</name>
    <name evidence="3" type="ORF">TIFTF001_041358</name>
    <name evidence="4" type="ORF">TIFTF001_041361</name>
</gene>
<reference evidence="3" key="1">
    <citation type="submission" date="2023-07" db="EMBL/GenBank/DDBJ databases">
        <title>draft genome sequence of fig (Ficus carica).</title>
        <authorList>
            <person name="Takahashi T."/>
            <person name="Nishimura K."/>
        </authorList>
    </citation>
    <scope>NUCLEOTIDE SEQUENCE</scope>
</reference>
<evidence type="ECO:0000313" key="4">
    <source>
        <dbReference type="EMBL" id="GMN29792.1"/>
    </source>
</evidence>
<organism evidence="3 5">
    <name type="scientific">Ficus carica</name>
    <name type="common">Common fig</name>
    <dbReference type="NCBI Taxonomy" id="3494"/>
    <lineage>
        <taxon>Eukaryota</taxon>
        <taxon>Viridiplantae</taxon>
        <taxon>Streptophyta</taxon>
        <taxon>Embryophyta</taxon>
        <taxon>Tracheophyta</taxon>
        <taxon>Spermatophyta</taxon>
        <taxon>Magnoliopsida</taxon>
        <taxon>eudicotyledons</taxon>
        <taxon>Gunneridae</taxon>
        <taxon>Pentapetalae</taxon>
        <taxon>rosids</taxon>
        <taxon>fabids</taxon>
        <taxon>Rosales</taxon>
        <taxon>Moraceae</taxon>
        <taxon>Ficeae</taxon>
        <taxon>Ficus</taxon>
    </lineage>
</organism>
<dbReference type="EMBL" id="BTGU01001813">
    <property type="protein sequence ID" value="GMN29792.1"/>
    <property type="molecule type" value="Genomic_DNA"/>
</dbReference>
<evidence type="ECO:0000313" key="5">
    <source>
        <dbReference type="Proteomes" id="UP001187192"/>
    </source>
</evidence>
<dbReference type="Proteomes" id="UP001187192">
    <property type="component" value="Unassembled WGS sequence"/>
</dbReference>
<name>A0AA87Z5G5_FICCA</name>
<comment type="caution">
    <text evidence="3">The sequence shown here is derived from an EMBL/GenBank/DDBJ whole genome shotgun (WGS) entry which is preliminary data.</text>
</comment>
<dbReference type="EMBL" id="BTGU01001812">
    <property type="protein sequence ID" value="GMN29767.1"/>
    <property type="molecule type" value="Genomic_DNA"/>
</dbReference>
<proteinExistence type="predicted"/>
<keyword evidence="5" id="KW-1185">Reference proteome</keyword>
<evidence type="ECO:0000313" key="2">
    <source>
        <dbReference type="EMBL" id="GMN29750.1"/>
    </source>
</evidence>
<dbReference type="AlphaFoldDB" id="A0AA87Z5G5"/>